<comment type="caution">
    <text evidence="1">The sequence shown here is derived from an EMBL/GenBank/DDBJ whole genome shotgun (WGS) entry which is preliminary data.</text>
</comment>
<evidence type="ECO:0000313" key="1">
    <source>
        <dbReference type="EMBL" id="EJX02584.1"/>
    </source>
</evidence>
<gene>
    <name evidence="1" type="ORF">EVA_09309</name>
</gene>
<dbReference type="EMBL" id="AMCI01002483">
    <property type="protein sequence ID" value="EJX02584.1"/>
    <property type="molecule type" value="Genomic_DNA"/>
</dbReference>
<accession>J9G6W2</accession>
<sequence length="149" mass="16763">MDRKSDMRAITVAGPGHYSLPLYSLPDYSEFAEYGDFTASWIPSKLSDKPFKWTFECTGKVTENARYEISFIQVAGRDGLRIRNLKIWKRDELMAELPLDAVLHTDDGALVCPFEMKFFEAGTPFVVEVELCGDGGTDSSGYVFVRKVS</sequence>
<name>J9G6W2_9ZZZZ</name>
<dbReference type="AlphaFoldDB" id="J9G6W2"/>
<protein>
    <submittedName>
        <fullName evidence="1">Uncharacterized protein</fullName>
    </submittedName>
</protein>
<organism evidence="1">
    <name type="scientific">gut metagenome</name>
    <dbReference type="NCBI Taxonomy" id="749906"/>
    <lineage>
        <taxon>unclassified sequences</taxon>
        <taxon>metagenomes</taxon>
        <taxon>organismal metagenomes</taxon>
    </lineage>
</organism>
<proteinExistence type="predicted"/>
<reference evidence="1" key="1">
    <citation type="journal article" date="2012" name="PLoS ONE">
        <title>Gene sets for utilization of primary and secondary nutrition supplies in the distal gut of endangered iberian lynx.</title>
        <authorList>
            <person name="Alcaide M."/>
            <person name="Messina E."/>
            <person name="Richter M."/>
            <person name="Bargiela R."/>
            <person name="Peplies J."/>
            <person name="Huws S.A."/>
            <person name="Newbold C.J."/>
            <person name="Golyshin P.N."/>
            <person name="Simon M.A."/>
            <person name="Lopez G."/>
            <person name="Yakimov M.M."/>
            <person name="Ferrer M."/>
        </authorList>
    </citation>
    <scope>NUCLEOTIDE SEQUENCE</scope>
</reference>